<comment type="caution">
    <text evidence="1">The sequence shown here is derived from an EMBL/GenBank/DDBJ whole genome shotgun (WGS) entry which is preliminary data.</text>
</comment>
<dbReference type="Proteomes" id="UP000218689">
    <property type="component" value="Unassembled WGS sequence"/>
</dbReference>
<gene>
    <name evidence="1" type="ORF">RsY01_636</name>
</gene>
<dbReference type="RefSeq" id="WP_094784106.1">
    <property type="nucleotide sequence ID" value="NZ_BEDT01000001.1"/>
</dbReference>
<dbReference type="OrthoDB" id="530515at2"/>
<proteinExistence type="predicted"/>
<sequence>MKIMVADNDLVITFSRLEVFATGFRRRLIVPLDKIVSAELSTDKSELPHLFAKLYGVNAPNYLAGVFLKDKKRLFIVHTHDKPFLLIKTQDYHYPTIILNHQGQNADMTQKLLTLLK</sequence>
<dbReference type="EMBL" id="BEDT01000001">
    <property type="protein sequence ID" value="GAX47055.1"/>
    <property type="molecule type" value="Genomic_DNA"/>
</dbReference>
<organism evidence="1 2">
    <name type="scientific">Pseudolactococcus reticulitermitis</name>
    <dbReference type="NCBI Taxonomy" id="2025039"/>
    <lineage>
        <taxon>Bacteria</taxon>
        <taxon>Bacillati</taxon>
        <taxon>Bacillota</taxon>
        <taxon>Bacilli</taxon>
        <taxon>Lactobacillales</taxon>
        <taxon>Streptococcaceae</taxon>
        <taxon>Pseudolactococcus</taxon>
    </lineage>
</organism>
<keyword evidence="2" id="KW-1185">Reference proteome</keyword>
<reference evidence="2" key="1">
    <citation type="submission" date="2017-08" db="EMBL/GenBank/DDBJ databases">
        <title>Draft genome sequence of Lactococcus sp. strain Rs-Y01, isolated from the gut of the lower termite Reticulitermes speratus.</title>
        <authorList>
            <person name="Ohkuma M."/>
            <person name="Yuki M."/>
        </authorList>
    </citation>
    <scope>NUCLEOTIDE SEQUENCE [LARGE SCALE GENOMIC DNA]</scope>
    <source>
        <strain evidence="2">Rs-Y01</strain>
    </source>
</reference>
<evidence type="ECO:0008006" key="3">
    <source>
        <dbReference type="Google" id="ProtNLM"/>
    </source>
</evidence>
<protein>
    <recommendedName>
        <fullName evidence="3">Bacterial Pleckstrin homology domain-containing protein</fullName>
    </recommendedName>
</protein>
<name>A0A224XBH9_9LACT</name>
<accession>A0A224XBH9</accession>
<dbReference type="AlphaFoldDB" id="A0A224XBH9"/>
<evidence type="ECO:0000313" key="1">
    <source>
        <dbReference type="EMBL" id="GAX47055.1"/>
    </source>
</evidence>
<evidence type="ECO:0000313" key="2">
    <source>
        <dbReference type="Proteomes" id="UP000218689"/>
    </source>
</evidence>